<accession>A0A0A8Z7I5</accession>
<protein>
    <submittedName>
        <fullName evidence="1">Uncharacterized protein</fullName>
    </submittedName>
</protein>
<sequence>MNEDSKQKLQSVVKNQWDPSSAITQFLAIE</sequence>
<organism evidence="1">
    <name type="scientific">Arundo donax</name>
    <name type="common">Giant reed</name>
    <name type="synonym">Donax arundinaceus</name>
    <dbReference type="NCBI Taxonomy" id="35708"/>
    <lineage>
        <taxon>Eukaryota</taxon>
        <taxon>Viridiplantae</taxon>
        <taxon>Streptophyta</taxon>
        <taxon>Embryophyta</taxon>
        <taxon>Tracheophyta</taxon>
        <taxon>Spermatophyta</taxon>
        <taxon>Magnoliopsida</taxon>
        <taxon>Liliopsida</taxon>
        <taxon>Poales</taxon>
        <taxon>Poaceae</taxon>
        <taxon>PACMAD clade</taxon>
        <taxon>Arundinoideae</taxon>
        <taxon>Arundineae</taxon>
        <taxon>Arundo</taxon>
    </lineage>
</organism>
<reference evidence="1" key="2">
    <citation type="journal article" date="2015" name="Data Brief">
        <title>Shoot transcriptome of the giant reed, Arundo donax.</title>
        <authorList>
            <person name="Barrero R.A."/>
            <person name="Guerrero F.D."/>
            <person name="Moolhuijzen P."/>
            <person name="Goolsby J.A."/>
            <person name="Tidwell J."/>
            <person name="Bellgard S.E."/>
            <person name="Bellgard M.I."/>
        </authorList>
    </citation>
    <scope>NUCLEOTIDE SEQUENCE</scope>
    <source>
        <tissue evidence="1">Shoot tissue taken approximately 20 cm above the soil surface</tissue>
    </source>
</reference>
<name>A0A0A8Z7I5_ARUDO</name>
<dbReference type="EMBL" id="GBRH01265195">
    <property type="protein sequence ID" value="JAD32700.1"/>
    <property type="molecule type" value="Transcribed_RNA"/>
</dbReference>
<reference evidence="1" key="1">
    <citation type="submission" date="2014-09" db="EMBL/GenBank/DDBJ databases">
        <authorList>
            <person name="Magalhaes I.L.F."/>
            <person name="Oliveira U."/>
            <person name="Santos F.R."/>
            <person name="Vidigal T.H.D.A."/>
            <person name="Brescovit A.D."/>
            <person name="Santos A.J."/>
        </authorList>
    </citation>
    <scope>NUCLEOTIDE SEQUENCE</scope>
    <source>
        <tissue evidence="1">Shoot tissue taken approximately 20 cm above the soil surface</tissue>
    </source>
</reference>
<proteinExistence type="predicted"/>
<dbReference type="AlphaFoldDB" id="A0A0A8Z7I5"/>
<evidence type="ECO:0000313" key="1">
    <source>
        <dbReference type="EMBL" id="JAD32700.1"/>
    </source>
</evidence>